<protein>
    <submittedName>
        <fullName evidence="2">Glycosyltransferase</fullName>
    </submittedName>
</protein>
<dbReference type="AlphaFoldDB" id="A0A225DS68"/>
<proteinExistence type="predicted"/>
<keyword evidence="3" id="KW-1185">Reference proteome</keyword>
<dbReference type="SUPFAM" id="SSF53756">
    <property type="entry name" value="UDP-Glycosyltransferase/glycogen phosphorylase"/>
    <property type="match status" value="1"/>
</dbReference>
<evidence type="ECO:0000313" key="3">
    <source>
        <dbReference type="Proteomes" id="UP000214646"/>
    </source>
</evidence>
<evidence type="ECO:0000313" key="2">
    <source>
        <dbReference type="EMBL" id="OWK40446.1"/>
    </source>
</evidence>
<dbReference type="Pfam" id="PF13692">
    <property type="entry name" value="Glyco_trans_1_4"/>
    <property type="match status" value="1"/>
</dbReference>
<comment type="caution">
    <text evidence="2">The sequence shown here is derived from an EMBL/GenBank/DDBJ whole genome shotgun (WGS) entry which is preliminary data.</text>
</comment>
<dbReference type="EMBL" id="NIDE01000008">
    <property type="protein sequence ID" value="OWK40446.1"/>
    <property type="molecule type" value="Genomic_DNA"/>
</dbReference>
<dbReference type="Gene3D" id="3.40.50.2000">
    <property type="entry name" value="Glycogen Phosphorylase B"/>
    <property type="match status" value="1"/>
</dbReference>
<dbReference type="PANTHER" id="PTHR46401:SF2">
    <property type="entry name" value="GLYCOSYLTRANSFERASE WBBK-RELATED"/>
    <property type="match status" value="1"/>
</dbReference>
<dbReference type="GO" id="GO:0009103">
    <property type="term" value="P:lipopolysaccharide biosynthetic process"/>
    <property type="evidence" value="ECO:0007669"/>
    <property type="project" value="TreeGrafter"/>
</dbReference>
<name>A0A225DS68_9BACT</name>
<sequence length="391" mass="41993">MASYQRNLATATAEFAEVETVRLPTERVFGNNLVALLAQRRVYRQLAARSAGADGVVLDYTDTFWNGSRLGENLFPSFARRLRAPTVLILHEGPGRTDPADISGPFPVKAGKRLVHLALAARDAHSRYYDDFVREKLFSFAAHMVTHSRPLAQSRSKDLPVARVHVLPTPTYTLPASAWSTTEIESRFGLSGKRVAVLLGFPQPSKGFDRAVTCLPHLPADVVFLQVGTSDRSRAQCEALTAHAAALGAGDRFIRAGYLTDPELAAVLRRADVAVAPFRAVHHSSSLGHLIAFGIPIVAADIPSTRELAADGAGLVFADCDDPKALADVVTAVVSDRAFAEELRTLNDTYTRAHGFRSVARFVCGLFGPTTPVLGRAESGVEVPVASGSVS</sequence>
<organism evidence="2 3">
    <name type="scientific">Fimbriiglobus ruber</name>
    <dbReference type="NCBI Taxonomy" id="1908690"/>
    <lineage>
        <taxon>Bacteria</taxon>
        <taxon>Pseudomonadati</taxon>
        <taxon>Planctomycetota</taxon>
        <taxon>Planctomycetia</taxon>
        <taxon>Gemmatales</taxon>
        <taxon>Gemmataceae</taxon>
        <taxon>Fimbriiglobus</taxon>
    </lineage>
</organism>
<accession>A0A225DS68</accession>
<dbReference type="Proteomes" id="UP000214646">
    <property type="component" value="Unassembled WGS sequence"/>
</dbReference>
<reference evidence="3" key="1">
    <citation type="submission" date="2017-06" db="EMBL/GenBank/DDBJ databases">
        <title>Genome analysis of Fimbriiglobus ruber SP5, the first member of the order Planctomycetales with confirmed chitinolytic capability.</title>
        <authorList>
            <person name="Ravin N.V."/>
            <person name="Rakitin A.L."/>
            <person name="Ivanova A.A."/>
            <person name="Beletsky A.V."/>
            <person name="Kulichevskaya I.S."/>
            <person name="Mardanov A.V."/>
            <person name="Dedysh S.N."/>
        </authorList>
    </citation>
    <scope>NUCLEOTIDE SEQUENCE [LARGE SCALE GENOMIC DNA]</scope>
    <source>
        <strain evidence="3">SP5</strain>
    </source>
</reference>
<evidence type="ECO:0000256" key="1">
    <source>
        <dbReference type="ARBA" id="ARBA00022679"/>
    </source>
</evidence>
<dbReference type="PANTHER" id="PTHR46401">
    <property type="entry name" value="GLYCOSYLTRANSFERASE WBBK-RELATED"/>
    <property type="match status" value="1"/>
</dbReference>
<dbReference type="CDD" id="cd03801">
    <property type="entry name" value="GT4_PimA-like"/>
    <property type="match status" value="1"/>
</dbReference>
<dbReference type="GO" id="GO:0016757">
    <property type="term" value="F:glycosyltransferase activity"/>
    <property type="evidence" value="ECO:0007669"/>
    <property type="project" value="TreeGrafter"/>
</dbReference>
<keyword evidence="1 2" id="KW-0808">Transferase</keyword>
<gene>
    <name evidence="2" type="ORF">FRUB_05365</name>
</gene>